<dbReference type="InterPro" id="IPR041359">
    <property type="entry name" value="MetOD1"/>
</dbReference>
<accession>A0A0A2UW60</accession>
<dbReference type="Proteomes" id="UP000030153">
    <property type="component" value="Unassembled WGS sequence"/>
</dbReference>
<dbReference type="STRING" id="1385513.N780_00915"/>
<dbReference type="OrthoDB" id="260231at2"/>
<dbReference type="RefSeq" id="WP_036781197.1">
    <property type="nucleotide sequence ID" value="NZ_AVBG01000003.1"/>
</dbReference>
<organism evidence="3 4">
    <name type="scientific">Pontibacillus chungwhensis BH030062</name>
    <dbReference type="NCBI Taxonomy" id="1385513"/>
    <lineage>
        <taxon>Bacteria</taxon>
        <taxon>Bacillati</taxon>
        <taxon>Bacillota</taxon>
        <taxon>Bacilli</taxon>
        <taxon>Bacillales</taxon>
        <taxon>Bacillaceae</taxon>
        <taxon>Pontibacillus</taxon>
    </lineage>
</organism>
<feature type="coiled-coil region" evidence="1">
    <location>
        <begin position="185"/>
        <end position="212"/>
    </location>
</feature>
<dbReference type="eggNOG" id="COG2345">
    <property type="taxonomic scope" value="Bacteria"/>
</dbReference>
<gene>
    <name evidence="3" type="ORF">N780_00915</name>
</gene>
<keyword evidence="4" id="KW-1185">Reference proteome</keyword>
<keyword evidence="1" id="KW-0175">Coiled coil</keyword>
<evidence type="ECO:0000313" key="4">
    <source>
        <dbReference type="Proteomes" id="UP000030153"/>
    </source>
</evidence>
<protein>
    <submittedName>
        <fullName evidence="3">Sigma-54 dependent transcriptional regulator</fullName>
    </submittedName>
</protein>
<feature type="domain" description="Metanogen output" evidence="2">
    <location>
        <begin position="54"/>
        <end position="146"/>
    </location>
</feature>
<dbReference type="Gene3D" id="3.30.1380.20">
    <property type="entry name" value="Trafficking protein particle complex subunit 3"/>
    <property type="match status" value="1"/>
</dbReference>
<name>A0A0A2UW60_9BACI</name>
<evidence type="ECO:0000259" key="2">
    <source>
        <dbReference type="Pfam" id="PF18546"/>
    </source>
</evidence>
<dbReference type="Pfam" id="PF18546">
    <property type="entry name" value="MetOD1"/>
    <property type="match status" value="1"/>
</dbReference>
<evidence type="ECO:0000313" key="3">
    <source>
        <dbReference type="EMBL" id="KGP92169.1"/>
    </source>
</evidence>
<sequence length="218" mass="24985">MSQNQTLTAQTFLSKLLTQYATLHEKAIGDRAEEYIKQLGIRTGEWMEGHYVDAKSTRSVDQYVNVILAIKNDIGGHFEIEEVTPERIVVKGTQCPFGNMVKDAPHLCQMTSSVMGGIASRHFGYSKVKLDKRIAVGDDHCRVVIHLNQNEESEGEEYHNLPVTPENGDPFQWEEETIKMLGEELRKSDEMITDLVSEIEDLRSQIRMQERKSKRDFR</sequence>
<dbReference type="AlphaFoldDB" id="A0A0A2UW60"/>
<reference evidence="3 4" key="1">
    <citation type="submission" date="2013-08" db="EMBL/GenBank/DDBJ databases">
        <title>Genome of Pontibacillus chungwhensis.</title>
        <authorList>
            <person name="Wang Q."/>
            <person name="Wang G."/>
        </authorList>
    </citation>
    <scope>NUCLEOTIDE SEQUENCE [LARGE SCALE GENOMIC DNA]</scope>
    <source>
        <strain evidence="3 4">BH030062</strain>
    </source>
</reference>
<proteinExistence type="predicted"/>
<comment type="caution">
    <text evidence="3">The sequence shown here is derived from an EMBL/GenBank/DDBJ whole genome shotgun (WGS) entry which is preliminary data.</text>
</comment>
<evidence type="ECO:0000256" key="1">
    <source>
        <dbReference type="SAM" id="Coils"/>
    </source>
</evidence>
<dbReference type="EMBL" id="AVBG01000003">
    <property type="protein sequence ID" value="KGP92169.1"/>
    <property type="molecule type" value="Genomic_DNA"/>
</dbReference>